<sequence length="607" mass="67320">MDQEQLKERVCAAAQYENAVSELFASLKTAEQLVWFTEAIAAARASDPGSDVLNYWYYRLRVEKPTPAADPSLGGQPKKPGMNFFRRILIRQDKAMIALAAGIGGAFSVALWWYLQYGTAGADMRTISATFLGILFSGLWTLLVVMHDPPVKKFFVPFVAFSLFVSIGLLQFLLRFSERVASYQQLTLAISGLLMLFATAFVLRSTDPRRLPEAFEKFVSKCIETAATAFALAVPWLVVCGLGIGLLALIDVQTSTEVMSFLLSVPSMTCGFIALAMVYDQKRELSEQSSLVDTSGLFSQIALVLSFVIGGFLVVYLAILAPSKFSLILDTGTTASLFTSIVVIIQAVLYFLIGWIRQHQGSDQTWLRRCVVTLSVEAAILVSVALYAMSLRIQSYGFTVDRYFALFAVSVIFCMSAALFVLVLRMLRQKKALIDLITSITAVQFVGVVIFVLGMVVLSSMVDLEMISARNHLERVRKADVITTTLDRVYLQNGSSEVAGMLADEYPSSSRLLKADIALTLYSMKNYWNRSDQEQSTIQGYLEQQYREESDRDMKDLLRAILSASDRYSGDYYYYPGSQISGSCSQLMPGYLDISYSDALEFCGQGI</sequence>
<dbReference type="InterPro" id="IPR001969">
    <property type="entry name" value="Aspartic_peptidase_AS"/>
</dbReference>
<feature type="transmembrane region" description="Helical" evidence="1">
    <location>
        <begin position="333"/>
        <end position="354"/>
    </location>
</feature>
<evidence type="ECO:0000256" key="1">
    <source>
        <dbReference type="SAM" id="Phobius"/>
    </source>
</evidence>
<dbReference type="InterPro" id="IPR025291">
    <property type="entry name" value="DUF4153"/>
</dbReference>
<feature type="transmembrane region" description="Helical" evidence="1">
    <location>
        <begin position="95"/>
        <end position="115"/>
    </location>
</feature>
<keyword evidence="1" id="KW-1133">Transmembrane helix</keyword>
<feature type="transmembrane region" description="Helical" evidence="1">
    <location>
        <begin position="301"/>
        <end position="321"/>
    </location>
</feature>
<comment type="caution">
    <text evidence="2">The sequence shown here is derived from an EMBL/GenBank/DDBJ whole genome shotgun (WGS) entry which is preliminary data.</text>
</comment>
<evidence type="ECO:0000313" key="3">
    <source>
        <dbReference type="Proteomes" id="UP000183245"/>
    </source>
</evidence>
<dbReference type="PROSITE" id="PS00141">
    <property type="entry name" value="ASP_PROTEASE"/>
    <property type="match status" value="1"/>
</dbReference>
<accession>A0A1J5IYQ9</accession>
<dbReference type="STRING" id="1817892.AUK40_03340"/>
<dbReference type="Pfam" id="PF13687">
    <property type="entry name" value="DUF4153"/>
    <property type="match status" value="1"/>
</dbReference>
<name>A0A1J5IYQ9_9BACT</name>
<dbReference type="GO" id="GO:0006508">
    <property type="term" value="P:proteolysis"/>
    <property type="evidence" value="ECO:0007669"/>
    <property type="project" value="InterPro"/>
</dbReference>
<dbReference type="EMBL" id="MNZT01000057">
    <property type="protein sequence ID" value="OIP97414.1"/>
    <property type="molecule type" value="Genomic_DNA"/>
</dbReference>
<feature type="transmembrane region" description="Helical" evidence="1">
    <location>
        <begin position="403"/>
        <end position="424"/>
    </location>
</feature>
<keyword evidence="1" id="KW-0472">Membrane</keyword>
<evidence type="ECO:0000313" key="2">
    <source>
        <dbReference type="EMBL" id="OIP97414.1"/>
    </source>
</evidence>
<proteinExistence type="predicted"/>
<keyword evidence="1" id="KW-0812">Transmembrane</keyword>
<dbReference type="AlphaFoldDB" id="A0A1J5IYQ9"/>
<feature type="transmembrane region" description="Helical" evidence="1">
    <location>
        <begin position="186"/>
        <end position="205"/>
    </location>
</feature>
<feature type="transmembrane region" description="Helical" evidence="1">
    <location>
        <begin position="366"/>
        <end position="391"/>
    </location>
</feature>
<feature type="transmembrane region" description="Helical" evidence="1">
    <location>
        <begin position="261"/>
        <end position="280"/>
    </location>
</feature>
<dbReference type="Proteomes" id="UP000183245">
    <property type="component" value="Unassembled WGS sequence"/>
</dbReference>
<dbReference type="GO" id="GO:0004190">
    <property type="term" value="F:aspartic-type endopeptidase activity"/>
    <property type="evidence" value="ECO:0007669"/>
    <property type="project" value="InterPro"/>
</dbReference>
<feature type="transmembrane region" description="Helical" evidence="1">
    <location>
        <begin position="436"/>
        <end position="458"/>
    </location>
</feature>
<reference evidence="2 3" key="1">
    <citation type="journal article" date="2016" name="Environ. Microbiol.">
        <title>Genomic resolution of a cold subsurface aquifer community provides metabolic insights for novel microbes adapted to high CO concentrations.</title>
        <authorList>
            <person name="Probst A.J."/>
            <person name="Castelle C.J."/>
            <person name="Singh A."/>
            <person name="Brown C.T."/>
            <person name="Anantharaman K."/>
            <person name="Sharon I."/>
            <person name="Hug L.A."/>
            <person name="Burstein D."/>
            <person name="Emerson J.B."/>
            <person name="Thomas B.C."/>
            <person name="Banfield J.F."/>
        </authorList>
    </citation>
    <scope>NUCLEOTIDE SEQUENCE [LARGE SCALE GENOMIC DNA]</scope>
    <source>
        <strain evidence="2">CG2_30_54_11</strain>
    </source>
</reference>
<feature type="transmembrane region" description="Helical" evidence="1">
    <location>
        <begin position="127"/>
        <end position="147"/>
    </location>
</feature>
<organism evidence="2 3">
    <name type="scientific">Candidatus Wirthbacteria bacterium CG2_30_54_11</name>
    <dbReference type="NCBI Taxonomy" id="1817892"/>
    <lineage>
        <taxon>Bacteria</taxon>
        <taxon>Candidatus Wirthbacteria</taxon>
    </lineage>
</organism>
<feature type="transmembrane region" description="Helical" evidence="1">
    <location>
        <begin position="154"/>
        <end position="174"/>
    </location>
</feature>
<feature type="transmembrane region" description="Helical" evidence="1">
    <location>
        <begin position="226"/>
        <end position="249"/>
    </location>
</feature>
<protein>
    <submittedName>
        <fullName evidence="2">Uncharacterized protein</fullName>
    </submittedName>
</protein>
<gene>
    <name evidence="2" type="ORF">AUK40_03340</name>
</gene>